<dbReference type="GO" id="GO:0031146">
    <property type="term" value="P:SCF-dependent proteasomal ubiquitin-dependent protein catabolic process"/>
    <property type="evidence" value="ECO:0007669"/>
    <property type="project" value="TreeGrafter"/>
</dbReference>
<dbReference type="HOGENOM" id="CLU_636952_0_0_1"/>
<dbReference type="InterPro" id="IPR032675">
    <property type="entry name" value="LRR_dom_sf"/>
</dbReference>
<evidence type="ECO:0000256" key="1">
    <source>
        <dbReference type="SAM" id="MobiDB-lite"/>
    </source>
</evidence>
<name>Q22TW8_TETTS</name>
<feature type="compositionally biased region" description="Low complexity" evidence="1">
    <location>
        <begin position="380"/>
        <end position="394"/>
    </location>
</feature>
<dbReference type="AlphaFoldDB" id="Q22TW8"/>
<proteinExistence type="predicted"/>
<organism evidence="2 3">
    <name type="scientific">Tetrahymena thermophila (strain SB210)</name>
    <dbReference type="NCBI Taxonomy" id="312017"/>
    <lineage>
        <taxon>Eukaryota</taxon>
        <taxon>Sar</taxon>
        <taxon>Alveolata</taxon>
        <taxon>Ciliophora</taxon>
        <taxon>Intramacronucleata</taxon>
        <taxon>Oligohymenophorea</taxon>
        <taxon>Hymenostomatida</taxon>
        <taxon>Tetrahymenina</taxon>
        <taxon>Tetrahymenidae</taxon>
        <taxon>Tetrahymena</taxon>
    </lineage>
</organism>
<dbReference type="InParanoid" id="Q22TW8"/>
<dbReference type="PANTHER" id="PTHR13318">
    <property type="entry name" value="PARTNER OF PAIRED, ISOFORM B-RELATED"/>
    <property type="match status" value="1"/>
</dbReference>
<gene>
    <name evidence="2" type="ORF">TTHERM_01549940</name>
</gene>
<dbReference type="KEGG" id="tet:TTHERM_01549940"/>
<sequence>MDFTLQKIGENGGVIIASIIRGCKNLQILNLFGFACNLRDEGLSRIATALSKCQKLTKLVISFFCDEIGDEGLENLGSALVKCQSLQELSLEICDDNYFSDDGLSKLGSNLAKSVNLQVLKINTHDRNPTYIKPTSKGYYDLCAHLSNLKYLKEFFLGFCWETNGACLPQVGLALKTCQNLIKLFLVVHFKVSDKDTEEFAFHIQNYRNLIQFDILINLHKKTKKKLKRKIFKMPRIVCFSIKDEDFVDLVVEENLSYLSIDCLEKKISIQQYDSQKLNDSNETNQINENKYSNNQKVGDFNTENQQTDKQQEENSNQSYLEDFHQQSESLSISSSILQYLEDNFSYEDNDQDEKDIQKEYDHNTDKYDNNSHFTMQDGSNQEYQEQESQNNDDNNGDDDDQSKQAQ</sequence>
<dbReference type="GO" id="GO:0016301">
    <property type="term" value="F:kinase activity"/>
    <property type="evidence" value="ECO:0007669"/>
    <property type="project" value="UniProtKB-KW"/>
</dbReference>
<keyword evidence="3" id="KW-1185">Reference proteome</keyword>
<dbReference type="GeneID" id="7826134"/>
<evidence type="ECO:0000313" key="3">
    <source>
        <dbReference type="Proteomes" id="UP000009168"/>
    </source>
</evidence>
<dbReference type="Proteomes" id="UP000009168">
    <property type="component" value="Unassembled WGS sequence"/>
</dbReference>
<dbReference type="SUPFAM" id="SSF52047">
    <property type="entry name" value="RNI-like"/>
    <property type="match status" value="1"/>
</dbReference>
<feature type="region of interest" description="Disordered" evidence="1">
    <location>
        <begin position="279"/>
        <end position="327"/>
    </location>
</feature>
<dbReference type="InterPro" id="IPR006553">
    <property type="entry name" value="Leu-rich_rpt_Cys-con_subtyp"/>
</dbReference>
<feature type="compositionally biased region" description="Polar residues" evidence="1">
    <location>
        <begin position="279"/>
        <end position="320"/>
    </location>
</feature>
<keyword evidence="2" id="KW-0418">Kinase</keyword>
<dbReference type="RefSeq" id="XP_001008972.2">
    <property type="nucleotide sequence ID" value="XM_001008972.2"/>
</dbReference>
<dbReference type="SMART" id="SM00367">
    <property type="entry name" value="LRR_CC"/>
    <property type="match status" value="3"/>
</dbReference>
<dbReference type="OrthoDB" id="2585512at2759"/>
<reference evidence="3" key="1">
    <citation type="journal article" date="2006" name="PLoS Biol.">
        <title>Macronuclear genome sequence of the ciliate Tetrahymena thermophila, a model eukaryote.</title>
        <authorList>
            <person name="Eisen J.A."/>
            <person name="Coyne R.S."/>
            <person name="Wu M."/>
            <person name="Wu D."/>
            <person name="Thiagarajan M."/>
            <person name="Wortman J.R."/>
            <person name="Badger J.H."/>
            <person name="Ren Q."/>
            <person name="Amedeo P."/>
            <person name="Jones K.M."/>
            <person name="Tallon L.J."/>
            <person name="Delcher A.L."/>
            <person name="Salzberg S.L."/>
            <person name="Silva J.C."/>
            <person name="Haas B.J."/>
            <person name="Majoros W.H."/>
            <person name="Farzad M."/>
            <person name="Carlton J.M."/>
            <person name="Smith R.K. Jr."/>
            <person name="Garg J."/>
            <person name="Pearlman R.E."/>
            <person name="Karrer K.M."/>
            <person name="Sun L."/>
            <person name="Manning G."/>
            <person name="Elde N.C."/>
            <person name="Turkewitz A.P."/>
            <person name="Asai D.J."/>
            <person name="Wilkes D.E."/>
            <person name="Wang Y."/>
            <person name="Cai H."/>
            <person name="Collins K."/>
            <person name="Stewart B.A."/>
            <person name="Lee S.R."/>
            <person name="Wilamowska K."/>
            <person name="Weinberg Z."/>
            <person name="Ruzzo W.L."/>
            <person name="Wloga D."/>
            <person name="Gaertig J."/>
            <person name="Frankel J."/>
            <person name="Tsao C.-C."/>
            <person name="Gorovsky M.A."/>
            <person name="Keeling P.J."/>
            <person name="Waller R.F."/>
            <person name="Patron N.J."/>
            <person name="Cherry J.M."/>
            <person name="Stover N.A."/>
            <person name="Krieger C.J."/>
            <person name="del Toro C."/>
            <person name="Ryder H.F."/>
            <person name="Williamson S.C."/>
            <person name="Barbeau R.A."/>
            <person name="Hamilton E.P."/>
            <person name="Orias E."/>
        </authorList>
    </citation>
    <scope>NUCLEOTIDE SEQUENCE [LARGE SCALE GENOMIC DNA]</scope>
    <source>
        <strain evidence="3">SB210</strain>
    </source>
</reference>
<keyword evidence="2" id="KW-0808">Transferase</keyword>
<dbReference type="Gene3D" id="3.80.10.10">
    <property type="entry name" value="Ribonuclease Inhibitor"/>
    <property type="match status" value="1"/>
</dbReference>
<evidence type="ECO:0000313" key="2">
    <source>
        <dbReference type="EMBL" id="EAR88727.2"/>
    </source>
</evidence>
<accession>Q22TW8</accession>
<protein>
    <submittedName>
        <fullName evidence="2">Kinase domain protein</fullName>
    </submittedName>
</protein>
<dbReference type="GO" id="GO:0019005">
    <property type="term" value="C:SCF ubiquitin ligase complex"/>
    <property type="evidence" value="ECO:0007669"/>
    <property type="project" value="TreeGrafter"/>
</dbReference>
<feature type="region of interest" description="Disordered" evidence="1">
    <location>
        <begin position="363"/>
        <end position="407"/>
    </location>
</feature>
<dbReference type="EMBL" id="GG662831">
    <property type="protein sequence ID" value="EAR88727.2"/>
    <property type="molecule type" value="Genomic_DNA"/>
</dbReference>